<dbReference type="EMBL" id="CP096205">
    <property type="protein sequence ID" value="UPQ77720.1"/>
    <property type="molecule type" value="Genomic_DNA"/>
</dbReference>
<dbReference type="PROSITE" id="PS51688">
    <property type="entry name" value="ICA"/>
    <property type="match status" value="1"/>
</dbReference>
<organism evidence="4 5">
    <name type="scientific">Flavobacterium azooxidireducens</name>
    <dbReference type="NCBI Taxonomy" id="1871076"/>
    <lineage>
        <taxon>Bacteria</taxon>
        <taxon>Pseudomonadati</taxon>
        <taxon>Bacteroidota</taxon>
        <taxon>Flavobacteriia</taxon>
        <taxon>Flavobacteriales</taxon>
        <taxon>Flavobacteriaceae</taxon>
        <taxon>Flavobacterium</taxon>
    </lineage>
</organism>
<reference evidence="4" key="1">
    <citation type="submission" date="2022-04" db="EMBL/GenBank/DDBJ databases">
        <title>Consumption of N2O by Flavobacterium azooxidireducens sp. nov. isolated from Decomposing Leaf Litter of Phragmites australis (Cav.).</title>
        <authorList>
            <person name="Behrendt U."/>
            <person name="Spanner T."/>
            <person name="Augustin J."/>
            <person name="Horn M.A."/>
            <person name="Kolb S."/>
            <person name="Ulrich A."/>
        </authorList>
    </citation>
    <scope>NUCLEOTIDE SEQUENCE</scope>
    <source>
        <strain evidence="4">IGB 4-14</strain>
    </source>
</reference>
<proteinExistence type="predicted"/>
<dbReference type="InterPro" id="IPR030392">
    <property type="entry name" value="S74_ICA"/>
</dbReference>
<evidence type="ECO:0000313" key="4">
    <source>
        <dbReference type="EMBL" id="UPQ77720.1"/>
    </source>
</evidence>
<accession>A0ABY4KA95</accession>
<evidence type="ECO:0000256" key="1">
    <source>
        <dbReference type="SAM" id="Coils"/>
    </source>
</evidence>
<feature type="domain" description="Peptidase S74" evidence="3">
    <location>
        <begin position="389"/>
        <end position="486"/>
    </location>
</feature>
<feature type="coiled-coil region" evidence="1">
    <location>
        <begin position="468"/>
        <end position="510"/>
    </location>
</feature>
<keyword evidence="2" id="KW-0732">Signal</keyword>
<gene>
    <name evidence="4" type="ORF">M0M57_08740</name>
</gene>
<evidence type="ECO:0000313" key="5">
    <source>
        <dbReference type="Proteomes" id="UP000830583"/>
    </source>
</evidence>
<dbReference type="Proteomes" id="UP000830583">
    <property type="component" value="Chromosome"/>
</dbReference>
<protein>
    <submittedName>
        <fullName evidence="4">Tail fiber domain-containing protein</fullName>
    </submittedName>
</protein>
<dbReference type="RefSeq" id="WP_248432646.1">
    <property type="nucleotide sequence ID" value="NZ_CP096205.1"/>
</dbReference>
<name>A0ABY4KA95_9FLAO</name>
<feature type="signal peptide" evidence="2">
    <location>
        <begin position="1"/>
        <end position="18"/>
    </location>
</feature>
<keyword evidence="5" id="KW-1185">Reference proteome</keyword>
<dbReference type="InterPro" id="IPR036388">
    <property type="entry name" value="WH-like_DNA-bd_sf"/>
</dbReference>
<dbReference type="Gene3D" id="1.10.10.10">
    <property type="entry name" value="Winged helix-like DNA-binding domain superfamily/Winged helix DNA-binding domain"/>
    <property type="match status" value="1"/>
</dbReference>
<dbReference type="Pfam" id="PF13884">
    <property type="entry name" value="Peptidase_S74"/>
    <property type="match status" value="1"/>
</dbReference>
<keyword evidence="1" id="KW-0175">Coiled coil</keyword>
<sequence>MKNLIIFLMLLQISLSYSQVGIGTTDPNGALDINSSNDGLLIPRIALTAKNIATVQTPTVSEIIYNTATSGTAPNEVFPGFYFWNGTAWTELSYSNNVWNLLGNNETNPTTHFIGTTDDADLIFKRNNSIAGRIGIDGVSFGFNALLNDITHNNIAFGSNALRTNTTGIQNIAVGNNALRANVGNSRSLAVGNEAFLYADDRVDGRETFNTAIGHYALRGNDNSEGNTGRYNTAVGDEALFSNTSGQNNTVSGHRAMYNNTWGFSNVANGVYSLFRNTGGYFNTAIGSYSLYSNTSGIGNTAIGYGSFDLCSVCNYNTAIGINTLNEIVSGQNNTAIGYEALNSIFSGSNNIGLGYNANVPSSTGSNQVRIGNNFITYAGTQVAWSITSDKRWKSNIQNTNLGLEFIKKLRPVSYFRENDEFKKTEYGFIAQELEEAFNTSGGDSNGIITIDDEGMYSVRYNDLLAPIVKAIQELETQTQNLKEENKNLKNQLELTLRTLNDKIEILTNKIDNL</sequence>
<evidence type="ECO:0000259" key="3">
    <source>
        <dbReference type="PROSITE" id="PS51688"/>
    </source>
</evidence>
<evidence type="ECO:0000256" key="2">
    <source>
        <dbReference type="SAM" id="SignalP"/>
    </source>
</evidence>
<feature type="chain" id="PRO_5047272449" evidence="2">
    <location>
        <begin position="19"/>
        <end position="514"/>
    </location>
</feature>